<proteinExistence type="predicted"/>
<gene>
    <name evidence="3" type="ORF">POL25_03265</name>
</gene>
<comment type="caution">
    <text evidence="3">The sequence shown here is derived from an EMBL/GenBank/DDBJ whole genome shotgun (WGS) entry which is preliminary data.</text>
</comment>
<reference evidence="3 4" key="1">
    <citation type="submission" date="2022-11" db="EMBL/GenBank/DDBJ databases">
        <title>Minimal conservation of predation-associated metabolite biosynthetic gene clusters underscores biosynthetic potential of Myxococcota including descriptions for ten novel species: Archangium lansinium sp. nov., Myxococcus landrumus sp. nov., Nannocystis bai.</title>
        <authorList>
            <person name="Ahearne A."/>
            <person name="Stevens C."/>
            <person name="Dowd S."/>
        </authorList>
    </citation>
    <scope>NUCLEOTIDE SEQUENCE [LARGE SCALE GENOMIC DNA]</scope>
    <source>
        <strain evidence="3 4">BB15-2</strain>
    </source>
</reference>
<dbReference type="PANTHER" id="PTHR39431">
    <property type="entry name" value="FRPA/C-RELATED PROTEIN"/>
    <property type="match status" value="1"/>
</dbReference>
<evidence type="ECO:0000256" key="1">
    <source>
        <dbReference type="SAM" id="MobiDB-lite"/>
    </source>
</evidence>
<dbReference type="Proteomes" id="UP001221686">
    <property type="component" value="Unassembled WGS sequence"/>
</dbReference>
<organism evidence="3 4">
    <name type="scientific">Nannocystis bainbridge</name>
    <dbReference type="NCBI Taxonomy" id="2995303"/>
    <lineage>
        <taxon>Bacteria</taxon>
        <taxon>Pseudomonadati</taxon>
        <taxon>Myxococcota</taxon>
        <taxon>Polyangia</taxon>
        <taxon>Nannocystales</taxon>
        <taxon>Nannocystaceae</taxon>
        <taxon>Nannocystis</taxon>
    </lineage>
</organism>
<dbReference type="EMBL" id="JAQNDL010000001">
    <property type="protein sequence ID" value="MDC0715897.1"/>
    <property type="molecule type" value="Genomic_DNA"/>
</dbReference>
<accession>A0ABT5DQG3</accession>
<feature type="signal peptide" evidence="2">
    <location>
        <begin position="1"/>
        <end position="24"/>
    </location>
</feature>
<feature type="compositionally biased region" description="Low complexity" evidence="1">
    <location>
        <begin position="25"/>
        <end position="37"/>
    </location>
</feature>
<evidence type="ECO:0000313" key="3">
    <source>
        <dbReference type="EMBL" id="MDC0715897.1"/>
    </source>
</evidence>
<keyword evidence="4" id="KW-1185">Reference proteome</keyword>
<feature type="compositionally biased region" description="Acidic residues" evidence="1">
    <location>
        <begin position="76"/>
        <end position="94"/>
    </location>
</feature>
<feature type="region of interest" description="Disordered" evidence="1">
    <location>
        <begin position="25"/>
        <end position="118"/>
    </location>
</feature>
<feature type="chain" id="PRO_5046311944" evidence="2">
    <location>
        <begin position="25"/>
        <end position="356"/>
    </location>
</feature>
<name>A0ABT5DQG3_9BACT</name>
<evidence type="ECO:0000313" key="4">
    <source>
        <dbReference type="Proteomes" id="UP001221686"/>
    </source>
</evidence>
<keyword evidence="2" id="KW-0732">Signal</keyword>
<dbReference type="PANTHER" id="PTHR39431:SF1">
    <property type="entry name" value="FRPA_C-RELATED PROTEIN"/>
    <property type="match status" value="1"/>
</dbReference>
<protein>
    <submittedName>
        <fullName evidence="3">Calcium-binding protein</fullName>
    </submittedName>
</protein>
<evidence type="ECO:0000256" key="2">
    <source>
        <dbReference type="SAM" id="SignalP"/>
    </source>
</evidence>
<sequence>MSPRIMLSPRIVLSLALLPALALAPACDDKQGPSTGDVTDDTTTDGQSSTADVPDGPPEPDTTEGEGATSSPEVPEGTDSESESEGESEGEDQPEPPPPAPRPQAVQPCDGWEWPHQRECDTEDGQIGVQVCFVHEGQEHYTECDSDELPACLPEDGWDLGCMGEFCAFDGAELYLYSWAEDRCDTPLVLNFDGAPLRFDAASAASFDISGVGQCLSTDWPTLPWLALDRDRDGAIDSGRELFGSGTVLRSGRRAGHGFEALAEHDLNRDGKIDAADPVFAELVLWSDGDGDRRGELSELVPVAHVDLVAIHLDVAVRAECDDRGNCGRERARFEYRNLAGEVQSGEVVDVYLACQ</sequence>